<proteinExistence type="predicted"/>
<sequence>MHCEGGARQRSW</sequence>
<reference evidence="1" key="1">
    <citation type="submission" date="2014-09" db="EMBL/GenBank/DDBJ databases">
        <authorList>
            <person name="Magalhaes I.L.F."/>
            <person name="Oliveira U."/>
            <person name="Santos F.R."/>
            <person name="Vidigal T.H.D.A."/>
            <person name="Brescovit A.D."/>
            <person name="Santos A.J."/>
        </authorList>
    </citation>
    <scope>NUCLEOTIDE SEQUENCE</scope>
    <source>
        <tissue evidence="1">Shoot tissue taken approximately 20 cm above the soil surface</tissue>
    </source>
</reference>
<name>A0A0A8YTU6_ARUDO</name>
<reference evidence="1" key="2">
    <citation type="journal article" date="2015" name="Data Brief">
        <title>Shoot transcriptome of the giant reed, Arundo donax.</title>
        <authorList>
            <person name="Barrero R.A."/>
            <person name="Guerrero F.D."/>
            <person name="Moolhuijzen P."/>
            <person name="Goolsby J.A."/>
            <person name="Tidwell J."/>
            <person name="Bellgard S.E."/>
            <person name="Bellgard M.I."/>
        </authorList>
    </citation>
    <scope>NUCLEOTIDE SEQUENCE</scope>
    <source>
        <tissue evidence="1">Shoot tissue taken approximately 20 cm above the soil surface</tissue>
    </source>
</reference>
<protein>
    <submittedName>
        <fullName evidence="1">Uncharacterized protein</fullName>
    </submittedName>
</protein>
<dbReference type="EMBL" id="GBRH01267406">
    <property type="protein sequence ID" value="JAD30489.1"/>
    <property type="molecule type" value="Transcribed_RNA"/>
</dbReference>
<evidence type="ECO:0000313" key="1">
    <source>
        <dbReference type="EMBL" id="JAD30489.1"/>
    </source>
</evidence>
<organism evidence="1">
    <name type="scientific">Arundo donax</name>
    <name type="common">Giant reed</name>
    <name type="synonym">Donax arundinaceus</name>
    <dbReference type="NCBI Taxonomy" id="35708"/>
    <lineage>
        <taxon>Eukaryota</taxon>
        <taxon>Viridiplantae</taxon>
        <taxon>Streptophyta</taxon>
        <taxon>Embryophyta</taxon>
        <taxon>Tracheophyta</taxon>
        <taxon>Spermatophyta</taxon>
        <taxon>Magnoliopsida</taxon>
        <taxon>Liliopsida</taxon>
        <taxon>Poales</taxon>
        <taxon>Poaceae</taxon>
        <taxon>PACMAD clade</taxon>
        <taxon>Arundinoideae</taxon>
        <taxon>Arundineae</taxon>
        <taxon>Arundo</taxon>
    </lineage>
</organism>
<accession>A0A0A8YTU6</accession>